<name>A0ABQ3YIH2_9ACTN</name>
<gene>
    <name evidence="1" type="ORF">Ade02nite_84420</name>
</gene>
<keyword evidence="2" id="KW-1185">Reference proteome</keyword>
<dbReference type="Proteomes" id="UP000609879">
    <property type="component" value="Unassembled WGS sequence"/>
</dbReference>
<protein>
    <submittedName>
        <fullName evidence="1">Uncharacterized protein</fullName>
    </submittedName>
</protein>
<evidence type="ECO:0000313" key="1">
    <source>
        <dbReference type="EMBL" id="GID79801.1"/>
    </source>
</evidence>
<reference evidence="1 2" key="1">
    <citation type="submission" date="2021-01" db="EMBL/GenBank/DDBJ databases">
        <title>Whole genome shotgun sequence of Actinoplanes deccanensis NBRC 13994.</title>
        <authorList>
            <person name="Komaki H."/>
            <person name="Tamura T."/>
        </authorList>
    </citation>
    <scope>NUCLEOTIDE SEQUENCE [LARGE SCALE GENOMIC DNA]</scope>
    <source>
        <strain evidence="1 2">NBRC 13994</strain>
    </source>
</reference>
<comment type="caution">
    <text evidence="1">The sequence shown here is derived from an EMBL/GenBank/DDBJ whole genome shotgun (WGS) entry which is preliminary data.</text>
</comment>
<dbReference type="EMBL" id="BOMI01000178">
    <property type="protein sequence ID" value="GID79801.1"/>
    <property type="molecule type" value="Genomic_DNA"/>
</dbReference>
<proteinExistence type="predicted"/>
<organism evidence="1 2">
    <name type="scientific">Paractinoplanes deccanensis</name>
    <dbReference type="NCBI Taxonomy" id="113561"/>
    <lineage>
        <taxon>Bacteria</taxon>
        <taxon>Bacillati</taxon>
        <taxon>Actinomycetota</taxon>
        <taxon>Actinomycetes</taxon>
        <taxon>Micromonosporales</taxon>
        <taxon>Micromonosporaceae</taxon>
        <taxon>Paractinoplanes</taxon>
    </lineage>
</organism>
<evidence type="ECO:0000313" key="2">
    <source>
        <dbReference type="Proteomes" id="UP000609879"/>
    </source>
</evidence>
<accession>A0ABQ3YIH2</accession>
<sequence>MAWAGPVKAAEATTAVSAAAGMRGTFTGRTSWGSGIGGPPFLVLCFDAVKTYINKLRKLRSPVIWANDGQT</sequence>